<evidence type="ECO:0000313" key="2">
    <source>
        <dbReference type="EMBL" id="KAK1290350.1"/>
    </source>
</evidence>
<feature type="region of interest" description="Disordered" evidence="1">
    <location>
        <begin position="1"/>
        <end position="20"/>
    </location>
</feature>
<reference evidence="2" key="1">
    <citation type="journal article" date="2023" name="Nat. Commun.">
        <title>Diploid and tetraploid genomes of Acorus and the evolution of monocots.</title>
        <authorList>
            <person name="Ma L."/>
            <person name="Liu K.W."/>
            <person name="Li Z."/>
            <person name="Hsiao Y.Y."/>
            <person name="Qi Y."/>
            <person name="Fu T."/>
            <person name="Tang G.D."/>
            <person name="Zhang D."/>
            <person name="Sun W.H."/>
            <person name="Liu D.K."/>
            <person name="Li Y."/>
            <person name="Chen G.Z."/>
            <person name="Liu X.D."/>
            <person name="Liao X.Y."/>
            <person name="Jiang Y.T."/>
            <person name="Yu X."/>
            <person name="Hao Y."/>
            <person name="Huang J."/>
            <person name="Zhao X.W."/>
            <person name="Ke S."/>
            <person name="Chen Y.Y."/>
            <person name="Wu W.L."/>
            <person name="Hsu J.L."/>
            <person name="Lin Y.F."/>
            <person name="Huang M.D."/>
            <person name="Li C.Y."/>
            <person name="Huang L."/>
            <person name="Wang Z.W."/>
            <person name="Zhao X."/>
            <person name="Zhong W.Y."/>
            <person name="Peng D.H."/>
            <person name="Ahmad S."/>
            <person name="Lan S."/>
            <person name="Zhang J.S."/>
            <person name="Tsai W.C."/>
            <person name="Van de Peer Y."/>
            <person name="Liu Z.J."/>
        </authorList>
    </citation>
    <scope>NUCLEOTIDE SEQUENCE</scope>
    <source>
        <strain evidence="2">CP</strain>
    </source>
</reference>
<proteinExistence type="predicted"/>
<dbReference type="EMBL" id="JAUJYO010000018">
    <property type="protein sequence ID" value="KAK1290350.1"/>
    <property type="molecule type" value="Genomic_DNA"/>
</dbReference>
<accession>A0AAV9CN75</accession>
<organism evidence="2 3">
    <name type="scientific">Acorus calamus</name>
    <name type="common">Sweet flag</name>
    <dbReference type="NCBI Taxonomy" id="4465"/>
    <lineage>
        <taxon>Eukaryota</taxon>
        <taxon>Viridiplantae</taxon>
        <taxon>Streptophyta</taxon>
        <taxon>Embryophyta</taxon>
        <taxon>Tracheophyta</taxon>
        <taxon>Spermatophyta</taxon>
        <taxon>Magnoliopsida</taxon>
        <taxon>Liliopsida</taxon>
        <taxon>Acoraceae</taxon>
        <taxon>Acorus</taxon>
    </lineage>
</organism>
<gene>
    <name evidence="2" type="ORF">QJS10_CPB18g00335</name>
</gene>
<dbReference type="Proteomes" id="UP001180020">
    <property type="component" value="Unassembled WGS sequence"/>
</dbReference>
<comment type="caution">
    <text evidence="2">The sequence shown here is derived from an EMBL/GenBank/DDBJ whole genome shotgun (WGS) entry which is preliminary data.</text>
</comment>
<evidence type="ECO:0000313" key="3">
    <source>
        <dbReference type="Proteomes" id="UP001180020"/>
    </source>
</evidence>
<protein>
    <submittedName>
        <fullName evidence="2">Uncharacterized protein</fullName>
    </submittedName>
</protein>
<evidence type="ECO:0000256" key="1">
    <source>
        <dbReference type="SAM" id="MobiDB-lite"/>
    </source>
</evidence>
<dbReference type="AlphaFoldDB" id="A0AAV9CN75"/>
<reference evidence="2" key="2">
    <citation type="submission" date="2023-06" db="EMBL/GenBank/DDBJ databases">
        <authorList>
            <person name="Ma L."/>
            <person name="Liu K.-W."/>
            <person name="Li Z."/>
            <person name="Hsiao Y.-Y."/>
            <person name="Qi Y."/>
            <person name="Fu T."/>
            <person name="Tang G."/>
            <person name="Zhang D."/>
            <person name="Sun W.-H."/>
            <person name="Liu D.-K."/>
            <person name="Li Y."/>
            <person name="Chen G.-Z."/>
            <person name="Liu X.-D."/>
            <person name="Liao X.-Y."/>
            <person name="Jiang Y.-T."/>
            <person name="Yu X."/>
            <person name="Hao Y."/>
            <person name="Huang J."/>
            <person name="Zhao X.-W."/>
            <person name="Ke S."/>
            <person name="Chen Y.-Y."/>
            <person name="Wu W.-L."/>
            <person name="Hsu J.-L."/>
            <person name="Lin Y.-F."/>
            <person name="Huang M.-D."/>
            <person name="Li C.-Y."/>
            <person name="Huang L."/>
            <person name="Wang Z.-W."/>
            <person name="Zhao X."/>
            <person name="Zhong W.-Y."/>
            <person name="Peng D.-H."/>
            <person name="Ahmad S."/>
            <person name="Lan S."/>
            <person name="Zhang J.-S."/>
            <person name="Tsai W.-C."/>
            <person name="Van De Peer Y."/>
            <person name="Liu Z.-J."/>
        </authorList>
    </citation>
    <scope>NUCLEOTIDE SEQUENCE</scope>
    <source>
        <strain evidence="2">CP</strain>
        <tissue evidence="2">Leaves</tissue>
    </source>
</reference>
<keyword evidence="3" id="KW-1185">Reference proteome</keyword>
<sequence>MVQFPNTGNLSPVSESSTHLSAPLTAAGAVKLEIEDPIEEEHGPFNKRLKIGGSCSQVKFLVKESRA</sequence>
<name>A0AAV9CN75_ACOCL</name>